<name>A0A2K3LC12_TRIPR</name>
<feature type="domain" description="DOG1" evidence="1">
    <location>
        <begin position="40"/>
        <end position="285"/>
    </location>
</feature>
<dbReference type="PROSITE" id="PS51806">
    <property type="entry name" value="DOG1"/>
    <property type="match status" value="1"/>
</dbReference>
<reference evidence="2 3" key="1">
    <citation type="journal article" date="2014" name="Am. J. Bot.">
        <title>Genome assembly and annotation for red clover (Trifolium pratense; Fabaceae).</title>
        <authorList>
            <person name="Istvanek J."/>
            <person name="Jaros M."/>
            <person name="Krenek A."/>
            <person name="Repkova J."/>
        </authorList>
    </citation>
    <scope>NUCLEOTIDE SEQUENCE [LARGE SCALE GENOMIC DNA]</scope>
    <source>
        <strain evidence="3">cv. Tatra</strain>
        <tissue evidence="2">Young leaves</tissue>
    </source>
</reference>
<comment type="caution">
    <text evidence="2">The sequence shown here is derived from an EMBL/GenBank/DDBJ whole genome shotgun (WGS) entry which is preliminary data.</text>
</comment>
<dbReference type="Proteomes" id="UP000236291">
    <property type="component" value="Unassembled WGS sequence"/>
</dbReference>
<dbReference type="PANTHER" id="PTHR46354:SF4">
    <property type="entry name" value="PROTEIN DOG1-LIKE 3"/>
    <property type="match status" value="1"/>
</dbReference>
<gene>
    <name evidence="2" type="ORF">L195_g032026</name>
</gene>
<dbReference type="EMBL" id="ASHM01030080">
    <property type="protein sequence ID" value="PNX76081.1"/>
    <property type="molecule type" value="Genomic_DNA"/>
</dbReference>
<evidence type="ECO:0000313" key="2">
    <source>
        <dbReference type="EMBL" id="PNX76081.1"/>
    </source>
</evidence>
<organism evidence="2 3">
    <name type="scientific">Trifolium pratense</name>
    <name type="common">Red clover</name>
    <dbReference type="NCBI Taxonomy" id="57577"/>
    <lineage>
        <taxon>Eukaryota</taxon>
        <taxon>Viridiplantae</taxon>
        <taxon>Streptophyta</taxon>
        <taxon>Embryophyta</taxon>
        <taxon>Tracheophyta</taxon>
        <taxon>Spermatophyta</taxon>
        <taxon>Magnoliopsida</taxon>
        <taxon>eudicotyledons</taxon>
        <taxon>Gunneridae</taxon>
        <taxon>Pentapetalae</taxon>
        <taxon>rosids</taxon>
        <taxon>fabids</taxon>
        <taxon>Fabales</taxon>
        <taxon>Fabaceae</taxon>
        <taxon>Papilionoideae</taxon>
        <taxon>50 kb inversion clade</taxon>
        <taxon>NPAAA clade</taxon>
        <taxon>Hologalegina</taxon>
        <taxon>IRL clade</taxon>
        <taxon>Trifolieae</taxon>
        <taxon>Trifolium</taxon>
    </lineage>
</organism>
<dbReference type="GO" id="GO:0006351">
    <property type="term" value="P:DNA-templated transcription"/>
    <property type="evidence" value="ECO:0007669"/>
    <property type="project" value="InterPro"/>
</dbReference>
<dbReference type="InterPro" id="IPR051886">
    <property type="entry name" value="Seed_Dev/Stress_Resp_Reg"/>
</dbReference>
<dbReference type="Pfam" id="PF14144">
    <property type="entry name" value="DOG1"/>
    <property type="match status" value="1"/>
</dbReference>
<proteinExistence type="predicted"/>
<reference evidence="2 3" key="2">
    <citation type="journal article" date="2017" name="Front. Plant Sci.">
        <title>Gene Classification and Mining of Molecular Markers Useful in Red Clover (Trifolium pratense) Breeding.</title>
        <authorList>
            <person name="Istvanek J."/>
            <person name="Dluhosova J."/>
            <person name="Dluhos P."/>
            <person name="Patkova L."/>
            <person name="Nedelnik J."/>
            <person name="Repkova J."/>
        </authorList>
    </citation>
    <scope>NUCLEOTIDE SEQUENCE [LARGE SCALE GENOMIC DNA]</scope>
    <source>
        <strain evidence="3">cv. Tatra</strain>
        <tissue evidence="2">Young leaves</tissue>
    </source>
</reference>
<dbReference type="STRING" id="57577.A0A2K3LC12"/>
<evidence type="ECO:0000259" key="1">
    <source>
        <dbReference type="PROSITE" id="PS51806"/>
    </source>
</evidence>
<dbReference type="PANTHER" id="PTHR46354">
    <property type="entry name" value="DOG1 DOMAIN-CONTAINING PROTEIN"/>
    <property type="match status" value="1"/>
</dbReference>
<accession>A0A2K3LC12</accession>
<protein>
    <submittedName>
        <fullName evidence="2">TGACG-sequence-specific DNA-binding protein TGA-2.1-like</fullName>
    </submittedName>
</protein>
<dbReference type="AlphaFoldDB" id="A0A2K3LC12"/>
<dbReference type="GO" id="GO:0043565">
    <property type="term" value="F:sequence-specific DNA binding"/>
    <property type="evidence" value="ECO:0007669"/>
    <property type="project" value="InterPro"/>
</dbReference>
<evidence type="ECO:0000313" key="3">
    <source>
        <dbReference type="Proteomes" id="UP000236291"/>
    </source>
</evidence>
<sequence length="300" mass="34505">MQTLLFSSCNKNNIEQYTTPPKVMSLLPSSSTYDINFDGTENFQKFYECWMVQQNQYLNELVAAKSAQSQLTNDRMHALVDRVIEHYEHYYKAKSICAKKDVLSIFSPPWLSSLEVAFLWIGGWRPSMAFHLLYSKCSMQFQARLNDLIQGQKTCDLGDLSASQLAEFDNLQKRTIREEREITDMMAEHQETVADAPMVELSHVVSEMIRGGENEKKELEERIESVLEPKVEGLVRILHRADDLRLRALQGIVNILTPKQAIYFLIAAAELHLRLHEWGKKKDVAKRGQQGIREGESHNS</sequence>
<dbReference type="InterPro" id="IPR025422">
    <property type="entry name" value="TGA_domain"/>
</dbReference>
<keyword evidence="2" id="KW-0238">DNA-binding</keyword>